<organism evidence="2 3">
    <name type="scientific">Alternaria tenuissima</name>
    <dbReference type="NCBI Taxonomy" id="119927"/>
    <lineage>
        <taxon>Eukaryota</taxon>
        <taxon>Fungi</taxon>
        <taxon>Dikarya</taxon>
        <taxon>Ascomycota</taxon>
        <taxon>Pezizomycotina</taxon>
        <taxon>Dothideomycetes</taxon>
        <taxon>Pleosporomycetidae</taxon>
        <taxon>Pleosporales</taxon>
        <taxon>Pleosporineae</taxon>
        <taxon>Pleosporaceae</taxon>
        <taxon>Alternaria</taxon>
        <taxon>Alternaria sect. Alternaria</taxon>
        <taxon>Alternaria alternata complex</taxon>
    </lineage>
</organism>
<sequence length="283" mass="31901">MPTFSLGRLGRFQISRLPPPNTSSPIKQHDLPSSPPPEYTKIAENETKFHAPSQAQPPECKIEQLRRFLIEIVAITLGANFDELNAALHDIPIPTGTNTILCDDERANLLSLSSLVRKVHKRFLDNEKTRIDRKDEEKILATITKPVDSLNPAGNFTIPWYSLDMIGWYGEEVRSPSGTSWASTIPGFWENPPYRYSSNNKEPFEDSMRAFCHMFDSMAPDDEVHGILREAWDDSRRRCGLGDLGPPGMCWPLRGGYQDMGKSLQKMTPLKPRVGVGRLRIGP</sequence>
<accession>A0A4Q4MAB6</accession>
<evidence type="ECO:0000256" key="1">
    <source>
        <dbReference type="SAM" id="MobiDB-lite"/>
    </source>
</evidence>
<dbReference type="Proteomes" id="UP000292402">
    <property type="component" value="Unassembled WGS sequence"/>
</dbReference>
<evidence type="ECO:0000313" key="2">
    <source>
        <dbReference type="EMBL" id="RYN45508.1"/>
    </source>
</evidence>
<evidence type="ECO:0000313" key="3">
    <source>
        <dbReference type="Proteomes" id="UP000292402"/>
    </source>
</evidence>
<reference evidence="3" key="1">
    <citation type="journal article" date="2019" name="bioRxiv">
        <title>Genomics, evolutionary history and diagnostics of the Alternaria alternata species group including apple and Asian pear pathotypes.</title>
        <authorList>
            <person name="Armitage A.D."/>
            <person name="Cockerton H.M."/>
            <person name="Sreenivasaprasad S."/>
            <person name="Woodhall J.W."/>
            <person name="Lane C.R."/>
            <person name="Harrison R.J."/>
            <person name="Clarkson J.P."/>
        </authorList>
    </citation>
    <scope>NUCLEOTIDE SEQUENCE [LARGE SCALE GENOMIC DNA]</scope>
    <source>
        <strain evidence="3">FERA 1082</strain>
    </source>
</reference>
<comment type="caution">
    <text evidence="2">The sequence shown here is derived from an EMBL/GenBank/DDBJ whole genome shotgun (WGS) entry which is preliminary data.</text>
</comment>
<name>A0A4Q4MAB6_9PLEO</name>
<feature type="region of interest" description="Disordered" evidence="1">
    <location>
        <begin position="1"/>
        <end position="38"/>
    </location>
</feature>
<proteinExistence type="predicted"/>
<dbReference type="EMBL" id="PDXA01000033">
    <property type="protein sequence ID" value="RYN45508.1"/>
    <property type="molecule type" value="Genomic_DNA"/>
</dbReference>
<dbReference type="AlphaFoldDB" id="A0A4Q4MAB6"/>
<gene>
    <name evidence="2" type="ORF">AA0114_g8957</name>
</gene>
<protein>
    <submittedName>
        <fullName evidence="2">Uncharacterized protein</fullName>
    </submittedName>
</protein>